<keyword evidence="1" id="KW-0732">Signal</keyword>
<dbReference type="RefSeq" id="WP_218393727.1">
    <property type="nucleotide sequence ID" value="NZ_JAHUZE010000004.1"/>
</dbReference>
<evidence type="ECO:0000313" key="3">
    <source>
        <dbReference type="Proteomes" id="UP000756530"/>
    </source>
</evidence>
<feature type="chain" id="PRO_5047369645" description="Lipoprotein" evidence="1">
    <location>
        <begin position="23"/>
        <end position="95"/>
    </location>
</feature>
<accession>A0ABS6T5Q7</accession>
<gene>
    <name evidence="2" type="ORF">KJP28_16490</name>
</gene>
<dbReference type="PROSITE" id="PS51257">
    <property type="entry name" value="PROKAR_LIPOPROTEIN"/>
    <property type="match status" value="1"/>
</dbReference>
<name>A0ABS6T5Q7_9RHOB</name>
<dbReference type="EMBL" id="JAHUZE010000004">
    <property type="protein sequence ID" value="MBV7380525.1"/>
    <property type="molecule type" value="Genomic_DNA"/>
</dbReference>
<evidence type="ECO:0008006" key="4">
    <source>
        <dbReference type="Google" id="ProtNLM"/>
    </source>
</evidence>
<comment type="caution">
    <text evidence="2">The sequence shown here is derived from an EMBL/GenBank/DDBJ whole genome shotgun (WGS) entry which is preliminary data.</text>
</comment>
<organism evidence="2 3">
    <name type="scientific">Maritimibacter dapengensis</name>
    <dbReference type="NCBI Taxonomy" id="2836868"/>
    <lineage>
        <taxon>Bacteria</taxon>
        <taxon>Pseudomonadati</taxon>
        <taxon>Pseudomonadota</taxon>
        <taxon>Alphaproteobacteria</taxon>
        <taxon>Rhodobacterales</taxon>
        <taxon>Roseobacteraceae</taxon>
        <taxon>Maritimibacter</taxon>
    </lineage>
</organism>
<evidence type="ECO:0000256" key="1">
    <source>
        <dbReference type="SAM" id="SignalP"/>
    </source>
</evidence>
<feature type="signal peptide" evidence="1">
    <location>
        <begin position="1"/>
        <end position="22"/>
    </location>
</feature>
<dbReference type="Proteomes" id="UP000756530">
    <property type="component" value="Unassembled WGS sequence"/>
</dbReference>
<evidence type="ECO:0000313" key="2">
    <source>
        <dbReference type="EMBL" id="MBV7380525.1"/>
    </source>
</evidence>
<reference evidence="2 3" key="1">
    <citation type="submission" date="2021-05" db="EMBL/GenBank/DDBJ databases">
        <title>Culturable bacteria isolated from Daya Bay.</title>
        <authorList>
            <person name="Zheng W."/>
            <person name="Yu S."/>
            <person name="Huang Y."/>
        </authorList>
    </citation>
    <scope>NUCLEOTIDE SEQUENCE [LARGE SCALE GENOMIC DNA]</scope>
    <source>
        <strain evidence="2 3">DP4N28-5</strain>
    </source>
</reference>
<protein>
    <recommendedName>
        <fullName evidence="4">Lipoprotein</fullName>
    </recommendedName>
</protein>
<keyword evidence="3" id="KW-1185">Reference proteome</keyword>
<proteinExistence type="predicted"/>
<sequence>MTRPLFLLAALPLTLAACDATMAPAPSGTSSTTVPENIAAMAAPYQNLSSARVDEATGCYVYLHRGPVESTYLPLRTADGRPICTSSMASVTEAN</sequence>